<dbReference type="PROSITE" id="PS00161">
    <property type="entry name" value="ISOCITRATE_LYASE"/>
    <property type="match status" value="1"/>
</dbReference>
<dbReference type="GO" id="GO:0016833">
    <property type="term" value="F:oxo-acid-lyase activity"/>
    <property type="evidence" value="ECO:0007669"/>
    <property type="project" value="UniProtKB-ARBA"/>
</dbReference>
<dbReference type="PANTHER" id="PTHR42905:SF5">
    <property type="entry name" value="CARBOXYVINYL-CARBOXYPHOSPHONATE PHOSPHORYLMUTASE, CHLOROPLASTIC"/>
    <property type="match status" value="1"/>
</dbReference>
<dbReference type="InterPro" id="IPR015813">
    <property type="entry name" value="Pyrv/PenolPyrv_kinase-like_dom"/>
</dbReference>
<dbReference type="InterPro" id="IPR040442">
    <property type="entry name" value="Pyrv_kinase-like_dom_sf"/>
</dbReference>
<reference evidence="1 2" key="1">
    <citation type="journal article" date="2022" name="Microbiol. Resour. Announc.">
        <title>Complete Genome Sequence of the Hyperthermophilic and Acidophilic Archaeon Saccharolobus caldissimus Strain HS-3T.</title>
        <authorList>
            <person name="Sakai H.D."/>
            <person name="Kurosawa N."/>
        </authorList>
    </citation>
    <scope>NUCLEOTIDE SEQUENCE [LARGE SCALE GENOMIC DNA]</scope>
    <source>
        <strain evidence="1 2">JCM32116</strain>
    </source>
</reference>
<dbReference type="CDD" id="cd00377">
    <property type="entry name" value="ICL_PEPM"/>
    <property type="match status" value="1"/>
</dbReference>
<gene>
    <name evidence="1" type="ORF">SACC_24480</name>
</gene>
<name>A0AAQ4CUF0_9CREN</name>
<evidence type="ECO:0000313" key="2">
    <source>
        <dbReference type="Proteomes" id="UP001319921"/>
    </source>
</evidence>
<dbReference type="InterPro" id="IPR018523">
    <property type="entry name" value="Isocitrate_lyase_ph_CS"/>
</dbReference>
<organism evidence="1 2">
    <name type="scientific">Saccharolobus caldissimus</name>
    <dbReference type="NCBI Taxonomy" id="1702097"/>
    <lineage>
        <taxon>Archaea</taxon>
        <taxon>Thermoproteota</taxon>
        <taxon>Thermoprotei</taxon>
        <taxon>Sulfolobales</taxon>
        <taxon>Sulfolobaceae</taxon>
        <taxon>Saccharolobus</taxon>
    </lineage>
</organism>
<dbReference type="GeneID" id="68867169"/>
<evidence type="ECO:0000313" key="1">
    <source>
        <dbReference type="EMBL" id="BDB99431.1"/>
    </source>
</evidence>
<dbReference type="Gene3D" id="3.20.20.60">
    <property type="entry name" value="Phosphoenolpyruvate-binding domains"/>
    <property type="match status" value="1"/>
</dbReference>
<dbReference type="InterPro" id="IPR039556">
    <property type="entry name" value="ICL/PEPM"/>
</dbReference>
<dbReference type="KEGG" id="scas:SACC_24480"/>
<dbReference type="EMBL" id="AP025226">
    <property type="protein sequence ID" value="BDB99431.1"/>
    <property type="molecule type" value="Genomic_DNA"/>
</dbReference>
<dbReference type="Pfam" id="PF13714">
    <property type="entry name" value="PEP_mutase"/>
    <property type="match status" value="1"/>
</dbReference>
<dbReference type="AlphaFoldDB" id="A0AAQ4CUF0"/>
<accession>A0AAQ4CUF0</accession>
<dbReference type="PANTHER" id="PTHR42905">
    <property type="entry name" value="PHOSPHOENOLPYRUVATE CARBOXYLASE"/>
    <property type="match status" value="1"/>
</dbReference>
<keyword evidence="1" id="KW-0456">Lyase</keyword>
<dbReference type="Proteomes" id="UP001319921">
    <property type="component" value="Chromosome"/>
</dbReference>
<sequence length="275" mass="30675">MNYDYISFINRIRRKPILIAPGAYDALSARLIEHIGFEAIYIGGASASYSLLGMPDLGFITFDRMSDHISRIRQVTSLPLICDADTGYGNEDNIRYVVKTYEKIGCIAIQIEDQVWPKKCGHLSNKEVTHVKEMVLRIKAALSARKEAIIIARTDAIDPLGINEAIERANIYLEEGADVAFIEAPRNINEIERISKEVKGLKMINMVEGGITPLLSAKKLEEMGFSIVIYPGSAIRAAAKAVITMLSILKDTGSTKDFIENMVQFNDLQKFLYKP</sequence>
<dbReference type="RefSeq" id="WP_229569746.1">
    <property type="nucleotide sequence ID" value="NZ_AP025226.1"/>
</dbReference>
<dbReference type="SUPFAM" id="SSF51621">
    <property type="entry name" value="Phosphoenolpyruvate/pyruvate domain"/>
    <property type="match status" value="1"/>
</dbReference>
<keyword evidence="2" id="KW-1185">Reference proteome</keyword>
<protein>
    <submittedName>
        <fullName evidence="1">Methylisocitrate lyase</fullName>
    </submittedName>
</protein>
<proteinExistence type="predicted"/>